<dbReference type="OMA" id="DWAMVTC"/>
<dbReference type="Proteomes" id="UP000694545">
    <property type="component" value="Unplaced"/>
</dbReference>
<dbReference type="RefSeq" id="XP_044288945.1">
    <property type="nucleotide sequence ID" value="XM_044433010.1"/>
</dbReference>
<dbReference type="Pfam" id="PF00560">
    <property type="entry name" value="LRR_1"/>
    <property type="match status" value="2"/>
</dbReference>
<reference evidence="5" key="2">
    <citation type="submission" date="2025-09" db="UniProtKB">
        <authorList>
            <consortium name="Ensembl"/>
        </authorList>
    </citation>
    <scope>IDENTIFICATION</scope>
</reference>
<evidence type="ECO:0000313" key="5">
    <source>
        <dbReference type="Ensembl" id="ENSVKKP00000015953.1"/>
    </source>
</evidence>
<dbReference type="AlphaFoldDB" id="A0A8D2L353"/>
<evidence type="ECO:0000256" key="4">
    <source>
        <dbReference type="SAM" id="SignalP"/>
    </source>
</evidence>
<dbReference type="PRINTS" id="PR00019">
    <property type="entry name" value="LEURICHRPT"/>
</dbReference>
<feature type="signal peptide" evidence="4">
    <location>
        <begin position="1"/>
        <end position="20"/>
    </location>
</feature>
<dbReference type="Ensembl" id="ENSVKKT00000016327.1">
    <property type="protein sequence ID" value="ENSVKKP00000015953.1"/>
    <property type="gene ID" value="ENSVKKG00000010877.1"/>
</dbReference>
<dbReference type="SMART" id="SM00364">
    <property type="entry name" value="LRR_BAC"/>
    <property type="match status" value="4"/>
</dbReference>
<reference evidence="5" key="1">
    <citation type="submission" date="2025-08" db="UniProtKB">
        <authorList>
            <consortium name="Ensembl"/>
        </authorList>
    </citation>
    <scope>IDENTIFICATION</scope>
</reference>
<dbReference type="SMART" id="SM00369">
    <property type="entry name" value="LRR_TYP"/>
    <property type="match status" value="10"/>
</dbReference>
<proteinExistence type="predicted"/>
<organism evidence="5 6">
    <name type="scientific">Varanus komodoensis</name>
    <name type="common">Komodo dragon</name>
    <dbReference type="NCBI Taxonomy" id="61221"/>
    <lineage>
        <taxon>Eukaryota</taxon>
        <taxon>Metazoa</taxon>
        <taxon>Chordata</taxon>
        <taxon>Craniata</taxon>
        <taxon>Vertebrata</taxon>
        <taxon>Euteleostomi</taxon>
        <taxon>Lepidosauria</taxon>
        <taxon>Squamata</taxon>
        <taxon>Bifurcata</taxon>
        <taxon>Unidentata</taxon>
        <taxon>Episquamata</taxon>
        <taxon>Toxicofera</taxon>
        <taxon>Anguimorpha</taxon>
        <taxon>Paleoanguimorpha</taxon>
        <taxon>Varanoidea</taxon>
        <taxon>Varanidae</taxon>
        <taxon>Varanus</taxon>
    </lineage>
</organism>
<keyword evidence="3" id="KW-0472">Membrane</keyword>
<dbReference type="CTD" id="375387"/>
<evidence type="ECO:0000256" key="1">
    <source>
        <dbReference type="ARBA" id="ARBA00022614"/>
    </source>
</evidence>
<keyword evidence="3" id="KW-1133">Transmembrane helix</keyword>
<dbReference type="SUPFAM" id="SSF52058">
    <property type="entry name" value="L domain-like"/>
    <property type="match status" value="2"/>
</dbReference>
<dbReference type="InterPro" id="IPR050333">
    <property type="entry name" value="SLRP"/>
</dbReference>
<dbReference type="InterPro" id="IPR001611">
    <property type="entry name" value="Leu-rich_rpt"/>
</dbReference>
<keyword evidence="3" id="KW-0812">Transmembrane</keyword>
<keyword evidence="6" id="KW-1185">Reference proteome</keyword>
<dbReference type="GO" id="GO:0005615">
    <property type="term" value="C:extracellular space"/>
    <property type="evidence" value="ECO:0007669"/>
    <property type="project" value="TreeGrafter"/>
</dbReference>
<accession>A0A8D2L353</accession>
<dbReference type="InterPro" id="IPR032675">
    <property type="entry name" value="LRR_dom_sf"/>
</dbReference>
<gene>
    <name evidence="5" type="primary">NRROS</name>
</gene>
<evidence type="ECO:0000256" key="2">
    <source>
        <dbReference type="ARBA" id="ARBA00022737"/>
    </source>
</evidence>
<dbReference type="GeneID" id="123024836"/>
<dbReference type="OrthoDB" id="676979at2759"/>
<keyword evidence="1" id="KW-0433">Leucine-rich repeat</keyword>
<protein>
    <submittedName>
        <fullName evidence="5">Negative regulator of reactive oxygen species</fullName>
    </submittedName>
</protein>
<keyword evidence="4" id="KW-0732">Signal</keyword>
<name>A0A8D2L353_VARKO</name>
<dbReference type="InterPro" id="IPR003591">
    <property type="entry name" value="Leu-rich_rpt_typical-subtyp"/>
</dbReference>
<feature type="transmembrane region" description="Helical" evidence="3">
    <location>
        <begin position="641"/>
        <end position="665"/>
    </location>
</feature>
<keyword evidence="2" id="KW-0677">Repeat</keyword>
<dbReference type="PANTHER" id="PTHR45712">
    <property type="entry name" value="AGAP008170-PA"/>
    <property type="match status" value="1"/>
</dbReference>
<sequence length="683" mass="76667">MALIALTIFLCIAFLDTGWGSKPAAYHRLCKLVGATAYCNGRKLSSVLEDLPDETEELFLDANVIQALKNASLAQFHVLQSLSLCENGLKLIEPGAFLGTRSLSILSVANNALSTNYSVTAAALCTLPVLKKLDLSGNQLTEAMMATLVQHLSSLEYLSLARNAIMRLDDSHFRNLPNLQYLDLQQNYIFEIEVGAFKVVRGLQHLNLAYNYIPCIVQFDLTQLRMLNVSNNHIEWFLAAESDVTFELETLDLSHNHLLFFPLLPRENKLRTLLLAHNQLNFYGNFSNNSSESLVQLLFLDGNITNITTHDLWGESTHSNLSYLTFLDLSWNQLWYLPDRFFEGIVSLAYLNLSHNCLKMVHLQERGLFNTLIDLDLSYNQLLDLQINLGLGSSLSSLERLNLSNNRLHGLPAKIFSQTPKITTVDFSKNPIKICAPYGENSSCVDLSNIGSMRNLYLAACDLEMLSSHMLKGTSLACLDLSNNPRLLLLGLGPLQEVAQSLQVLSLRQTGLSATGTKLDFSAFQKLVSLDLSENSLDIFPESLTSLHLHTLNLRRNSLHTLPQHITQTQLGRSLHVIYLSQNPYDCCRMSWWDTLHSLGTISIADRSQVTCNYSSRFFSVVRLPESILQVCKWQTADMTLLYLVLILPTCLTLLVASVIISLTFRQHILRIVKSRYTTSSPY</sequence>
<dbReference type="PANTHER" id="PTHR45712:SF22">
    <property type="entry name" value="INSULIN-LIKE GROWTH FACTOR-BINDING PROTEIN COMPLEX ACID LABILE SUBUNIT"/>
    <property type="match status" value="1"/>
</dbReference>
<dbReference type="RefSeq" id="XP_044288946.1">
    <property type="nucleotide sequence ID" value="XM_044433011.1"/>
</dbReference>
<evidence type="ECO:0000256" key="3">
    <source>
        <dbReference type="SAM" id="Phobius"/>
    </source>
</evidence>
<dbReference type="Pfam" id="PF13855">
    <property type="entry name" value="LRR_8"/>
    <property type="match status" value="3"/>
</dbReference>
<evidence type="ECO:0000313" key="6">
    <source>
        <dbReference type="Proteomes" id="UP000694545"/>
    </source>
</evidence>
<dbReference type="PROSITE" id="PS51450">
    <property type="entry name" value="LRR"/>
    <property type="match status" value="3"/>
</dbReference>
<dbReference type="Gene3D" id="3.80.10.10">
    <property type="entry name" value="Ribonuclease Inhibitor"/>
    <property type="match status" value="5"/>
</dbReference>
<feature type="chain" id="PRO_5034134706" evidence="4">
    <location>
        <begin position="21"/>
        <end position="683"/>
    </location>
</feature>
<dbReference type="KEGG" id="vko:123024836"/>